<dbReference type="InterPro" id="IPR014541">
    <property type="entry name" value="Amdntrnsf_FN0238"/>
</dbReference>
<dbReference type="AlphaFoldDB" id="A0AAD1XIE4"/>
<gene>
    <name evidence="2" type="ORF">ECRASSUSDP1_LOCUS14597</name>
</gene>
<dbReference type="Gene3D" id="3.75.10.10">
    <property type="entry name" value="L-arginine/glycine Amidinotransferase, Chain A"/>
    <property type="match status" value="1"/>
</dbReference>
<evidence type="ECO:0008006" key="4">
    <source>
        <dbReference type="Google" id="ProtNLM"/>
    </source>
</evidence>
<accession>A0AAD1XIE4</accession>
<sequence length="347" mass="39448">MIDIDNVPADGIQVNENPGSDDEREDAYGYFTSKVGLISPDLGFFVNREALEDNKFIKKEYIEMSEEESTLQAQEAFSNYVEELEDNGIKTEIFHQSVKAADSIFPDWFTTARNPTLPNGVLIISAMKNLERRKERMKDVIDELSTRYQDVIDLSVYEAEGKYLELKGALVTDWENGKIYCNISDRAHEEVFDYMIDELNQIASKTSERRIKGVKFRATDADGEGIYHTDCMMTLFSKHALVCLDAIRDENEKRIVQEEITEFSLNTNPKEIINITFEESSHMCANAFDVLDSNNNHCVVMSKTANEAYDPSKLEILSQNYKIVVGDIDIIENIGGGSARCMLVELF</sequence>
<evidence type="ECO:0000313" key="2">
    <source>
        <dbReference type="EMBL" id="CAI2373256.1"/>
    </source>
</evidence>
<dbReference type="EMBL" id="CAMPGE010014594">
    <property type="protein sequence ID" value="CAI2373256.1"/>
    <property type="molecule type" value="Genomic_DNA"/>
</dbReference>
<name>A0AAD1XIE4_EUPCR</name>
<comment type="caution">
    <text evidence="2">The sequence shown here is derived from an EMBL/GenBank/DDBJ whole genome shotgun (WGS) entry which is preliminary data.</text>
</comment>
<feature type="region of interest" description="Disordered" evidence="1">
    <location>
        <begin position="1"/>
        <end position="24"/>
    </location>
</feature>
<keyword evidence="3" id="KW-1185">Reference proteome</keyword>
<dbReference type="Pfam" id="PF19420">
    <property type="entry name" value="DDAH_eukar"/>
    <property type="match status" value="1"/>
</dbReference>
<dbReference type="PANTHER" id="PTHR43224">
    <property type="entry name" value="AMIDINOTRANSFERASE"/>
    <property type="match status" value="1"/>
</dbReference>
<protein>
    <recommendedName>
        <fullName evidence="4">Amidinotransferase</fullName>
    </recommendedName>
</protein>
<dbReference type="SUPFAM" id="SSF55909">
    <property type="entry name" value="Pentein"/>
    <property type="match status" value="1"/>
</dbReference>
<evidence type="ECO:0000313" key="3">
    <source>
        <dbReference type="Proteomes" id="UP001295684"/>
    </source>
</evidence>
<dbReference type="PANTHER" id="PTHR43224:SF1">
    <property type="entry name" value="AMIDINOTRANSFERASE"/>
    <property type="match status" value="1"/>
</dbReference>
<reference evidence="2" key="1">
    <citation type="submission" date="2023-07" db="EMBL/GenBank/DDBJ databases">
        <authorList>
            <consortium name="AG Swart"/>
            <person name="Singh M."/>
            <person name="Singh A."/>
            <person name="Seah K."/>
            <person name="Emmerich C."/>
        </authorList>
    </citation>
    <scope>NUCLEOTIDE SEQUENCE</scope>
    <source>
        <strain evidence="2">DP1</strain>
    </source>
</reference>
<dbReference type="Proteomes" id="UP001295684">
    <property type="component" value="Unassembled WGS sequence"/>
</dbReference>
<proteinExistence type="predicted"/>
<evidence type="ECO:0000256" key="1">
    <source>
        <dbReference type="SAM" id="MobiDB-lite"/>
    </source>
</evidence>
<organism evidence="2 3">
    <name type="scientific">Euplotes crassus</name>
    <dbReference type="NCBI Taxonomy" id="5936"/>
    <lineage>
        <taxon>Eukaryota</taxon>
        <taxon>Sar</taxon>
        <taxon>Alveolata</taxon>
        <taxon>Ciliophora</taxon>
        <taxon>Intramacronucleata</taxon>
        <taxon>Spirotrichea</taxon>
        <taxon>Hypotrichia</taxon>
        <taxon>Euplotida</taxon>
        <taxon>Euplotidae</taxon>
        <taxon>Moneuplotes</taxon>
    </lineage>
</organism>